<dbReference type="Proteomes" id="UP000555103">
    <property type="component" value="Unassembled WGS sequence"/>
</dbReference>
<evidence type="ECO:0000313" key="4">
    <source>
        <dbReference type="Proteomes" id="UP000555103"/>
    </source>
</evidence>
<protein>
    <submittedName>
        <fullName evidence="3">Uncharacterized protein</fullName>
    </submittedName>
</protein>
<accession>A0A840CP58</accession>
<keyword evidence="2" id="KW-0472">Membrane</keyword>
<feature type="region of interest" description="Disordered" evidence="1">
    <location>
        <begin position="67"/>
        <end position="86"/>
    </location>
</feature>
<keyword evidence="2" id="KW-1133">Transmembrane helix</keyword>
<dbReference type="AlphaFoldDB" id="A0A840CP58"/>
<evidence type="ECO:0000256" key="2">
    <source>
        <dbReference type="SAM" id="Phobius"/>
    </source>
</evidence>
<evidence type="ECO:0000256" key="1">
    <source>
        <dbReference type="SAM" id="MobiDB-lite"/>
    </source>
</evidence>
<name>A0A840CP58_9BACT</name>
<dbReference type="EMBL" id="JACIEP010000003">
    <property type="protein sequence ID" value="MBB4035314.1"/>
    <property type="molecule type" value="Genomic_DNA"/>
</dbReference>
<dbReference type="RefSeq" id="WP_183306244.1">
    <property type="nucleotide sequence ID" value="NZ_JACIEP010000003.1"/>
</dbReference>
<organism evidence="3 4">
    <name type="scientific">Dysgonomonas hofstadii</name>
    <dbReference type="NCBI Taxonomy" id="637886"/>
    <lineage>
        <taxon>Bacteria</taxon>
        <taxon>Pseudomonadati</taxon>
        <taxon>Bacteroidota</taxon>
        <taxon>Bacteroidia</taxon>
        <taxon>Bacteroidales</taxon>
        <taxon>Dysgonomonadaceae</taxon>
        <taxon>Dysgonomonas</taxon>
    </lineage>
</organism>
<reference evidence="3 4" key="1">
    <citation type="submission" date="2020-08" db="EMBL/GenBank/DDBJ databases">
        <title>Genomic Encyclopedia of Type Strains, Phase IV (KMG-IV): sequencing the most valuable type-strain genomes for metagenomic binning, comparative biology and taxonomic classification.</title>
        <authorList>
            <person name="Goeker M."/>
        </authorList>
    </citation>
    <scope>NUCLEOTIDE SEQUENCE [LARGE SCALE GENOMIC DNA]</scope>
    <source>
        <strain evidence="3 4">DSM 104969</strain>
    </source>
</reference>
<proteinExistence type="predicted"/>
<gene>
    <name evidence="3" type="ORF">GGR21_001203</name>
</gene>
<feature type="transmembrane region" description="Helical" evidence="2">
    <location>
        <begin position="12"/>
        <end position="29"/>
    </location>
</feature>
<comment type="caution">
    <text evidence="3">The sequence shown here is derived from an EMBL/GenBank/DDBJ whole genome shotgun (WGS) entry which is preliminary data.</text>
</comment>
<sequence length="86" mass="9669">MKKNTLKGKTKMLSYMIAFIIMMGVHLVMDRTGTKKEYVDNDQNTKTHSDEIDNGIAQVDYLLSDSLPAGGESNKKVNPLKNEYSN</sequence>
<keyword evidence="4" id="KW-1185">Reference proteome</keyword>
<keyword evidence="2" id="KW-0812">Transmembrane</keyword>
<evidence type="ECO:0000313" key="3">
    <source>
        <dbReference type="EMBL" id="MBB4035314.1"/>
    </source>
</evidence>